<dbReference type="Gene3D" id="3.90.550.50">
    <property type="match status" value="1"/>
</dbReference>
<dbReference type="FunFam" id="3.90.550.50:FF:000010">
    <property type="entry name" value="Hexosyltransferase"/>
    <property type="match status" value="1"/>
</dbReference>
<dbReference type="Ensembl" id="ENSPNAT00000011161.2">
    <property type="protein sequence ID" value="ENSPNAP00000002023.1"/>
    <property type="gene ID" value="ENSPNAG00000008500.2"/>
</dbReference>
<reference evidence="17 18" key="1">
    <citation type="submission" date="2020-10" db="EMBL/GenBank/DDBJ databases">
        <title>Pygocentrus nattereri (red-bellied piranha) genome, fPygNat1, primary haplotype.</title>
        <authorList>
            <person name="Myers G."/>
            <person name="Meyer A."/>
            <person name="Karagic N."/>
            <person name="Pippel M."/>
            <person name="Winkler S."/>
            <person name="Tracey A."/>
            <person name="Wood J."/>
            <person name="Formenti G."/>
            <person name="Howe K."/>
            <person name="Fedrigo O."/>
            <person name="Jarvis E.D."/>
        </authorList>
    </citation>
    <scope>NUCLEOTIDE SEQUENCE [LARGE SCALE GENOMIC DNA]</scope>
</reference>
<keyword evidence="13" id="KW-0464">Manganese</keyword>
<evidence type="ECO:0000256" key="6">
    <source>
        <dbReference type="ARBA" id="ARBA00022679"/>
    </source>
</evidence>
<evidence type="ECO:0000313" key="18">
    <source>
        <dbReference type="Proteomes" id="UP001501920"/>
    </source>
</evidence>
<evidence type="ECO:0000256" key="4">
    <source>
        <dbReference type="ARBA" id="ARBA00008661"/>
    </source>
</evidence>
<name>A0A3B4BQX9_PYGNA</name>
<protein>
    <recommendedName>
        <fullName evidence="16">Hexosyltransferase</fullName>
        <ecNumber evidence="16">2.4.1.-</ecNumber>
    </recommendedName>
</protein>
<evidence type="ECO:0000256" key="12">
    <source>
        <dbReference type="ARBA" id="ARBA00023180"/>
    </source>
</evidence>
<evidence type="ECO:0000256" key="14">
    <source>
        <dbReference type="ARBA" id="ARBA00050470"/>
    </source>
</evidence>
<keyword evidence="8 16" id="KW-0735">Signal-anchor</keyword>
<dbReference type="EC" id="2.4.1.-" evidence="16"/>
<evidence type="ECO:0000256" key="3">
    <source>
        <dbReference type="ARBA" id="ARBA00004922"/>
    </source>
</evidence>
<evidence type="ECO:0000313" key="17">
    <source>
        <dbReference type="Ensembl" id="ENSPNAP00000002023.1"/>
    </source>
</evidence>
<dbReference type="GeneTree" id="ENSGT00940000164878"/>
<dbReference type="PANTHER" id="PTHR11214">
    <property type="entry name" value="BETA-1,3-N-ACETYLGLUCOSAMINYLTRANSFERASE"/>
    <property type="match status" value="1"/>
</dbReference>
<comment type="cofactor">
    <cofactor evidence="1">
        <name>Mn(2+)</name>
        <dbReference type="ChEBI" id="CHEBI:29035"/>
    </cofactor>
</comment>
<evidence type="ECO:0000256" key="16">
    <source>
        <dbReference type="RuleBase" id="RU363063"/>
    </source>
</evidence>
<keyword evidence="7 16" id="KW-0812">Transmembrane</keyword>
<accession>A0A3B4BQX9</accession>
<dbReference type="PANTHER" id="PTHR11214:SF234">
    <property type="entry name" value="HEXOSYLTRANSFERASE"/>
    <property type="match status" value="1"/>
</dbReference>
<dbReference type="GO" id="GO:0008532">
    <property type="term" value="F:N-acetyllactosaminide beta-1,3-N-acetylglucosaminyltransferase activity"/>
    <property type="evidence" value="ECO:0007669"/>
    <property type="project" value="UniProtKB-EC"/>
</dbReference>
<dbReference type="Pfam" id="PF01762">
    <property type="entry name" value="Galactosyl_T"/>
    <property type="match status" value="1"/>
</dbReference>
<keyword evidence="10 16" id="KW-0333">Golgi apparatus</keyword>
<dbReference type="Proteomes" id="UP001501920">
    <property type="component" value="Chromosome 8"/>
</dbReference>
<comment type="subunit">
    <text evidence="15">Interacts with B3GNT8; this interaction greatly increases B3GNT2 catalytic activity, independently of B3GNT8 enzymatic activity.</text>
</comment>
<evidence type="ECO:0000256" key="11">
    <source>
        <dbReference type="ARBA" id="ARBA00023136"/>
    </source>
</evidence>
<dbReference type="STRING" id="42514.ENSPNAP00000002023"/>
<dbReference type="GO" id="GO:0030311">
    <property type="term" value="P:poly-N-acetyllactosamine biosynthetic process"/>
    <property type="evidence" value="ECO:0007669"/>
    <property type="project" value="TreeGrafter"/>
</dbReference>
<keyword evidence="5 16" id="KW-0328">Glycosyltransferase</keyword>
<evidence type="ECO:0000256" key="8">
    <source>
        <dbReference type="ARBA" id="ARBA00022968"/>
    </source>
</evidence>
<evidence type="ECO:0000256" key="7">
    <source>
        <dbReference type="ARBA" id="ARBA00022692"/>
    </source>
</evidence>
<comment type="similarity">
    <text evidence="4 16">Belongs to the glycosyltransferase 31 family.</text>
</comment>
<dbReference type="GO" id="GO:0006493">
    <property type="term" value="P:protein O-linked glycosylation"/>
    <property type="evidence" value="ECO:0007669"/>
    <property type="project" value="TreeGrafter"/>
</dbReference>
<keyword evidence="11 16" id="KW-0472">Membrane</keyword>
<dbReference type="RefSeq" id="XP_017578200.1">
    <property type="nucleotide sequence ID" value="XM_017722711.2"/>
</dbReference>
<comment type="pathway">
    <text evidence="3">Protein modification; protein glycosylation.</text>
</comment>
<comment type="subcellular location">
    <subcellularLocation>
        <location evidence="2 16">Golgi apparatus membrane</location>
        <topology evidence="2 16">Single-pass type II membrane protein</topology>
    </subcellularLocation>
</comment>
<keyword evidence="18" id="KW-1185">Reference proteome</keyword>
<evidence type="ECO:0000256" key="10">
    <source>
        <dbReference type="ARBA" id="ARBA00023034"/>
    </source>
</evidence>
<reference evidence="17" key="3">
    <citation type="submission" date="2025-09" db="UniProtKB">
        <authorList>
            <consortium name="Ensembl"/>
        </authorList>
    </citation>
    <scope>IDENTIFICATION</scope>
</reference>
<dbReference type="AlphaFoldDB" id="A0A3B4BQX9"/>
<keyword evidence="6" id="KW-0808">Transferase</keyword>
<feature type="transmembrane region" description="Helical" evidence="16">
    <location>
        <begin position="33"/>
        <end position="53"/>
    </location>
</feature>
<reference evidence="17" key="2">
    <citation type="submission" date="2025-08" db="UniProtKB">
        <authorList>
            <consortium name="Ensembl"/>
        </authorList>
    </citation>
    <scope>IDENTIFICATION</scope>
</reference>
<dbReference type="InterPro" id="IPR002659">
    <property type="entry name" value="Glyco_trans_31"/>
</dbReference>
<proteinExistence type="inferred from homology"/>
<organism evidence="17 18">
    <name type="scientific">Pygocentrus nattereri</name>
    <name type="common">Red-bellied piranha</name>
    <dbReference type="NCBI Taxonomy" id="42514"/>
    <lineage>
        <taxon>Eukaryota</taxon>
        <taxon>Metazoa</taxon>
        <taxon>Chordata</taxon>
        <taxon>Craniata</taxon>
        <taxon>Vertebrata</taxon>
        <taxon>Euteleostomi</taxon>
        <taxon>Actinopterygii</taxon>
        <taxon>Neopterygii</taxon>
        <taxon>Teleostei</taxon>
        <taxon>Ostariophysi</taxon>
        <taxon>Characiformes</taxon>
        <taxon>Characoidei</taxon>
        <taxon>Pygocentrus</taxon>
    </lineage>
</organism>
<dbReference type="GO" id="GO:0000139">
    <property type="term" value="C:Golgi membrane"/>
    <property type="evidence" value="ECO:0007669"/>
    <property type="project" value="UniProtKB-SubCell"/>
</dbReference>
<evidence type="ECO:0000256" key="2">
    <source>
        <dbReference type="ARBA" id="ARBA00004323"/>
    </source>
</evidence>
<evidence type="ECO:0000256" key="5">
    <source>
        <dbReference type="ARBA" id="ARBA00022676"/>
    </source>
</evidence>
<comment type="catalytic activity">
    <reaction evidence="14">
        <text>a beta-D-galactosyl-(1-&gt;4)-N-acetyl-beta-D-glucosaminyl derivative + UDP-N-acetyl-alpha-D-glucosamine = an N-acetyl-beta-D-glucosaminyl-(1-&gt;3)-beta-D-galactosyl-(1-&gt;4)-N-acetyl-beta-D-glucosaminyl derivative + UDP + H(+)</text>
        <dbReference type="Rhea" id="RHEA:14389"/>
        <dbReference type="ChEBI" id="CHEBI:15378"/>
        <dbReference type="ChEBI" id="CHEBI:57705"/>
        <dbReference type="ChEBI" id="CHEBI:58223"/>
        <dbReference type="ChEBI" id="CHEBI:133507"/>
        <dbReference type="ChEBI" id="CHEBI:134090"/>
        <dbReference type="EC" id="2.4.1.149"/>
    </reaction>
</comment>
<evidence type="ECO:0000256" key="13">
    <source>
        <dbReference type="ARBA" id="ARBA00023211"/>
    </source>
</evidence>
<keyword evidence="9 16" id="KW-1133">Transmembrane helix</keyword>
<sequence>MNPVKTGGKDELRTEAVQKAVMACCLCQYRCRILLCICTPCILLGCLFIYITLAVCLSINSSTTPVGMPRNPPLPPFFIASGLNKSGILAPFPIKSFWKYDLSKEAHWNLIQYVMDRQHSPILHPGTNASQNISDLDRYSRSTQQSSGCFPNYEMIWTVSDYFSLPAQIQRFVISMHCRDYPLLIDQPRVCSKHQSEAPMLLLAIKSQSSNFENRQAIRKTWGRSGWVKGRVGKGGHVRRVFLLGTNHSGHNPGIKKNLREESNRYGDLLMWDFLDTFFNLTLKDVLFWDWFSKNCWDTRFVLKGDDDVFVRTPALLDYLNNMEAVRSNTSGQSKTMEDFVVGDVIASAVPSRLQSSKYFIPDSFYKGMYPLYAGGGGVVYSGALVLRLLQVSKRVHLFPIDDVYLGMCLQRLGVVPIHHPAFLTFDFPEGEAKEHCANHTVLLVHKRSPKEIQKLWVETLRPSRKCRNTVLRDELLEKKKKEQEQNL</sequence>
<evidence type="ECO:0000256" key="1">
    <source>
        <dbReference type="ARBA" id="ARBA00001936"/>
    </source>
</evidence>
<dbReference type="GeneID" id="108442591"/>
<evidence type="ECO:0000256" key="9">
    <source>
        <dbReference type="ARBA" id="ARBA00022989"/>
    </source>
</evidence>
<keyword evidence="12" id="KW-0325">Glycoprotein</keyword>
<dbReference type="OrthoDB" id="2139606at2759"/>
<evidence type="ECO:0000256" key="15">
    <source>
        <dbReference type="ARBA" id="ARBA00065824"/>
    </source>
</evidence>